<dbReference type="SUPFAM" id="SSF51735">
    <property type="entry name" value="NAD(P)-binding Rossmann-fold domains"/>
    <property type="match status" value="1"/>
</dbReference>
<dbReference type="InterPro" id="IPR028939">
    <property type="entry name" value="P5C_Rdtase_cat_N"/>
</dbReference>
<evidence type="ECO:0000313" key="4">
    <source>
        <dbReference type="Proteomes" id="UP000187941"/>
    </source>
</evidence>
<dbReference type="Gene3D" id="3.40.50.720">
    <property type="entry name" value="NAD(P)-binding Rossmann-like Domain"/>
    <property type="match status" value="1"/>
</dbReference>
<dbReference type="Pfam" id="PF03807">
    <property type="entry name" value="F420_oxidored"/>
    <property type="match status" value="1"/>
</dbReference>
<dbReference type="Proteomes" id="UP000187941">
    <property type="component" value="Chromosome"/>
</dbReference>
<gene>
    <name evidence="3" type="ORF">AWR27_20830</name>
</gene>
<evidence type="ECO:0000256" key="1">
    <source>
        <dbReference type="ARBA" id="ARBA00023002"/>
    </source>
</evidence>
<dbReference type="RefSeq" id="WP_077133005.1">
    <property type="nucleotide sequence ID" value="NZ_CP014263.1"/>
</dbReference>
<evidence type="ECO:0000259" key="2">
    <source>
        <dbReference type="Pfam" id="PF03807"/>
    </source>
</evidence>
<evidence type="ECO:0000313" key="3">
    <source>
        <dbReference type="EMBL" id="AQG81543.1"/>
    </source>
</evidence>
<keyword evidence="4" id="KW-1185">Reference proteome</keyword>
<accession>A0A1P9X1R8</accession>
<dbReference type="EMBL" id="CP014263">
    <property type="protein sequence ID" value="AQG81543.1"/>
    <property type="molecule type" value="Genomic_DNA"/>
</dbReference>
<sequence>MTIAILCTGMVGQTFANTLVAKGHTIFMGTRHVADTLKKPGNPAMNLPPFADWVAAHPTVQLTSFAEAAAAADLLINVTAGTASVAALETISEQNLAGKILIDVANPLDFSKGMPPTLSIVNNDSLGETIQRQFPDLKVVKTLNTMNCFVMVNPALISGPHNVFVSGNDAAAKQMVSMFLTEQFGWTPASIIDLGDITTARGTEQLLPIWIRLWGALQTPMFNFAITRA</sequence>
<dbReference type="GO" id="GO:0016491">
    <property type="term" value="F:oxidoreductase activity"/>
    <property type="evidence" value="ECO:0007669"/>
    <property type="project" value="UniProtKB-KW"/>
</dbReference>
<dbReference type="STRING" id="1178516.AWR27_20830"/>
<name>A0A1P9X1R8_9BACT</name>
<dbReference type="PANTHER" id="PTHR14239">
    <property type="entry name" value="DUDULIN-RELATED"/>
    <property type="match status" value="1"/>
</dbReference>
<protein>
    <submittedName>
        <fullName evidence="3">NADP oxidoreductase</fullName>
    </submittedName>
</protein>
<dbReference type="OrthoDB" id="9786864at2"/>
<feature type="domain" description="Pyrroline-5-carboxylate reductase catalytic N-terminal" evidence="2">
    <location>
        <begin position="2"/>
        <end position="107"/>
    </location>
</feature>
<organism evidence="3 4">
    <name type="scientific">Spirosoma montaniterrae</name>
    <dbReference type="NCBI Taxonomy" id="1178516"/>
    <lineage>
        <taxon>Bacteria</taxon>
        <taxon>Pseudomonadati</taxon>
        <taxon>Bacteroidota</taxon>
        <taxon>Cytophagia</taxon>
        <taxon>Cytophagales</taxon>
        <taxon>Cytophagaceae</taxon>
        <taxon>Spirosoma</taxon>
    </lineage>
</organism>
<dbReference type="InterPro" id="IPR051267">
    <property type="entry name" value="STEAP_metalloreductase"/>
</dbReference>
<proteinExistence type="predicted"/>
<dbReference type="AlphaFoldDB" id="A0A1P9X1R8"/>
<reference evidence="3 4" key="1">
    <citation type="submission" date="2016-01" db="EMBL/GenBank/DDBJ databases">
        <authorList>
            <person name="Oliw E.H."/>
        </authorList>
    </citation>
    <scope>NUCLEOTIDE SEQUENCE [LARGE SCALE GENOMIC DNA]</scope>
    <source>
        <strain evidence="3 4">DY10</strain>
    </source>
</reference>
<keyword evidence="1" id="KW-0560">Oxidoreductase</keyword>
<dbReference type="KEGG" id="smon:AWR27_20830"/>
<dbReference type="InterPro" id="IPR036291">
    <property type="entry name" value="NAD(P)-bd_dom_sf"/>
</dbReference>